<evidence type="ECO:0000313" key="14">
    <source>
        <dbReference type="Proteomes" id="UP000478208"/>
    </source>
</evidence>
<dbReference type="Proteomes" id="UP000478208">
    <property type="component" value="Unassembled WGS sequence"/>
</dbReference>
<sequence length="1089" mass="118644">MKLKLTWLLTLLMAFVMQFSFAQEKTVTGTVTTASDGLPLPGASVIVKGTSKGQQTDFDGKFTIKVNQGDVLVISYVGMTPGEVTIGAGSTYDVALEDASALDEVIVVGYGTTTKEAYTGTATKIEAENIQAKAVSNVSQALTGEVAGVSVTTTSGAPGSDSTVRIRGFGSINGNRSPLYIVDGAPYASDISAINPADIESMTVLKDAAATSIYGSRGANGVIVITTKQGKEGKFNVTVNLQTSINTLFLPNYDIVESPEQYIEFAWQSLKTKGALQGESDPAAWASSALYDGVEGINSAYNIWNADGADLINQATGQFNSGISRKFTPTKWSDAAFNTGVRTDANILMSGGNEKTRFSASFGFLDNDGYAINSNYTRYSTRLNVDHKPNDWLTIGSNIALTGAKYTNSSSNEGSAGSSGNIFALTNTTPTIYDVYLRDTEGNLVEDAIFGGYQFDYGTDYGRRAWNATNGIGDATYDSDRTDVITMLGNFNVGIQFTDWLKFDTRYSGQIDTSNNISVNNPFYGAGASSQGYLYRRERTNINQNFLQMLSFTKSFGDHTLDAFVAHESTVERYDWFSAAAQHAIIPNSTSLDQYTTSVGQATNYTLRTALDSYFTQLNYNYGQKYYLTASVRRDGSSRFIKDKWGTFGSVGLGWVVSKEGFFSNIGSVDYLKLKASYGVIGDQGNNTLYGYRFYTINTSADGSISYSPTGEAQNDELTWETSKIAQVGFESTWFNGYLDLDVDYYDKRTTNLFFEQSLPTSPGDSFIRYNDGELQNSGLEFDAHVHIIKAHKDFRLSVNVNGEMFNNEITAMPNDYITGEPKIIDVANTLYSYSEGHSIYDFYMREWQGVDPATGSALWTAYYNDVDNDGIFNAANGDESISSLTLYQSENPDANIKKTVTSVYAYSDETELAATQSYIGKSAIPKIRGSFRLNAGYKDFDLSAQFGYSLGAYVYDTGYARLMDGSDLIGTSNWHTDMSEAWTQPGDITNVPRNSAGIAADTRASSVSSRWLTKGDYLSLNNVRLGYNLPSDAVEAMGLSSFSVYVLGDNLMMLSARNGLNPTTFFGSGNSGIYMPMSTFSVGTKIEF</sequence>
<dbReference type="GO" id="GO:0009279">
    <property type="term" value="C:cell outer membrane"/>
    <property type="evidence" value="ECO:0007669"/>
    <property type="project" value="UniProtKB-SubCell"/>
</dbReference>
<feature type="domain" description="TonB-dependent receptor-like beta-barrel" evidence="11">
    <location>
        <begin position="455"/>
        <end position="956"/>
    </location>
</feature>
<keyword evidence="4 8" id="KW-0812">Transmembrane</keyword>
<evidence type="ECO:0000256" key="9">
    <source>
        <dbReference type="RuleBase" id="RU003357"/>
    </source>
</evidence>
<dbReference type="Gene3D" id="2.40.170.20">
    <property type="entry name" value="TonB-dependent receptor, beta-barrel domain"/>
    <property type="match status" value="1"/>
</dbReference>
<dbReference type="InterPro" id="IPR023996">
    <property type="entry name" value="TonB-dep_OMP_SusC/RagA"/>
</dbReference>
<evidence type="ECO:0000259" key="11">
    <source>
        <dbReference type="Pfam" id="PF00593"/>
    </source>
</evidence>
<evidence type="ECO:0000256" key="5">
    <source>
        <dbReference type="ARBA" id="ARBA00023077"/>
    </source>
</evidence>
<dbReference type="Pfam" id="PF07715">
    <property type="entry name" value="Plug"/>
    <property type="match status" value="1"/>
</dbReference>
<keyword evidence="3 8" id="KW-1134">Transmembrane beta strand</keyword>
<dbReference type="InterPro" id="IPR036942">
    <property type="entry name" value="Beta-barrel_TonB_sf"/>
</dbReference>
<gene>
    <name evidence="13" type="ORF">GN138_10760</name>
</gene>
<organism evidence="13 14">
    <name type="scientific">Winogradskyella endarachnes</name>
    <dbReference type="NCBI Taxonomy" id="2681965"/>
    <lineage>
        <taxon>Bacteria</taxon>
        <taxon>Pseudomonadati</taxon>
        <taxon>Bacteroidota</taxon>
        <taxon>Flavobacteriia</taxon>
        <taxon>Flavobacteriales</taxon>
        <taxon>Flavobacteriaceae</taxon>
        <taxon>Winogradskyella</taxon>
    </lineage>
</organism>
<evidence type="ECO:0000256" key="2">
    <source>
        <dbReference type="ARBA" id="ARBA00022448"/>
    </source>
</evidence>
<dbReference type="Gene3D" id="2.170.130.10">
    <property type="entry name" value="TonB-dependent receptor, plug domain"/>
    <property type="match status" value="1"/>
</dbReference>
<protein>
    <submittedName>
        <fullName evidence="13">SusC/RagA family TonB-linked outer membrane protein</fullName>
    </submittedName>
</protein>
<dbReference type="InterPro" id="IPR008969">
    <property type="entry name" value="CarboxyPept-like_regulatory"/>
</dbReference>
<evidence type="ECO:0000256" key="6">
    <source>
        <dbReference type="ARBA" id="ARBA00023136"/>
    </source>
</evidence>
<dbReference type="AlphaFoldDB" id="A0A6L6UBM5"/>
<evidence type="ECO:0000256" key="1">
    <source>
        <dbReference type="ARBA" id="ARBA00004571"/>
    </source>
</evidence>
<evidence type="ECO:0000259" key="12">
    <source>
        <dbReference type="Pfam" id="PF07715"/>
    </source>
</evidence>
<dbReference type="PROSITE" id="PS52016">
    <property type="entry name" value="TONB_DEPENDENT_REC_3"/>
    <property type="match status" value="1"/>
</dbReference>
<dbReference type="EMBL" id="WOWS01000003">
    <property type="protein sequence ID" value="MUU78926.1"/>
    <property type="molecule type" value="Genomic_DNA"/>
</dbReference>
<comment type="caution">
    <text evidence="13">The sequence shown here is derived from an EMBL/GenBank/DDBJ whole genome shotgun (WGS) entry which is preliminary data.</text>
</comment>
<comment type="subcellular location">
    <subcellularLocation>
        <location evidence="1 8">Cell outer membrane</location>
        <topology evidence="1 8">Multi-pass membrane protein</topology>
    </subcellularLocation>
</comment>
<dbReference type="InterPro" id="IPR000531">
    <property type="entry name" value="Beta-barrel_TonB"/>
</dbReference>
<dbReference type="Pfam" id="PF13715">
    <property type="entry name" value="CarbopepD_reg_2"/>
    <property type="match status" value="1"/>
</dbReference>
<reference evidence="13 14" key="1">
    <citation type="submission" date="2019-12" db="EMBL/GenBank/DDBJ databases">
        <authorList>
            <person name="Li J."/>
        </authorList>
    </citation>
    <scope>NUCLEOTIDE SEQUENCE [LARGE SCALE GENOMIC DNA]</scope>
    <source>
        <strain evidence="13 14">HL2-2</strain>
    </source>
</reference>
<dbReference type="InterPro" id="IPR023997">
    <property type="entry name" value="TonB-dep_OMP_SusC/RagA_CS"/>
</dbReference>
<dbReference type="SUPFAM" id="SSF49464">
    <property type="entry name" value="Carboxypeptidase regulatory domain-like"/>
    <property type="match status" value="1"/>
</dbReference>
<keyword evidence="6 8" id="KW-0472">Membrane</keyword>
<dbReference type="InterPro" id="IPR037066">
    <property type="entry name" value="Plug_dom_sf"/>
</dbReference>
<keyword evidence="10" id="KW-0732">Signal</keyword>
<dbReference type="NCBIfam" id="TIGR04056">
    <property type="entry name" value="OMP_RagA_SusC"/>
    <property type="match status" value="1"/>
</dbReference>
<keyword evidence="5 9" id="KW-0798">TonB box</keyword>
<keyword evidence="7 8" id="KW-0998">Cell outer membrane</keyword>
<proteinExistence type="inferred from homology"/>
<dbReference type="Pfam" id="PF00593">
    <property type="entry name" value="TonB_dep_Rec_b-barrel"/>
    <property type="match status" value="1"/>
</dbReference>
<dbReference type="RefSeq" id="WP_157363949.1">
    <property type="nucleotide sequence ID" value="NZ_WOWS01000003.1"/>
</dbReference>
<feature type="signal peptide" evidence="10">
    <location>
        <begin position="1"/>
        <end position="22"/>
    </location>
</feature>
<evidence type="ECO:0000256" key="8">
    <source>
        <dbReference type="PROSITE-ProRule" id="PRU01360"/>
    </source>
</evidence>
<keyword evidence="2 8" id="KW-0813">Transport</keyword>
<dbReference type="InterPro" id="IPR012910">
    <property type="entry name" value="Plug_dom"/>
</dbReference>
<evidence type="ECO:0000313" key="13">
    <source>
        <dbReference type="EMBL" id="MUU78926.1"/>
    </source>
</evidence>
<accession>A0A6L6UBM5</accession>
<evidence type="ECO:0000256" key="3">
    <source>
        <dbReference type="ARBA" id="ARBA00022452"/>
    </source>
</evidence>
<dbReference type="Gene3D" id="2.60.40.1120">
    <property type="entry name" value="Carboxypeptidase-like, regulatory domain"/>
    <property type="match status" value="1"/>
</dbReference>
<dbReference type="FunFam" id="2.170.130.10:FF:000008">
    <property type="entry name" value="SusC/RagA family TonB-linked outer membrane protein"/>
    <property type="match status" value="1"/>
</dbReference>
<comment type="similarity">
    <text evidence="8 9">Belongs to the TonB-dependent receptor family.</text>
</comment>
<dbReference type="InterPro" id="IPR039426">
    <property type="entry name" value="TonB-dep_rcpt-like"/>
</dbReference>
<feature type="domain" description="TonB-dependent receptor plug" evidence="12">
    <location>
        <begin position="116"/>
        <end position="222"/>
    </location>
</feature>
<dbReference type="SUPFAM" id="SSF56935">
    <property type="entry name" value="Porins"/>
    <property type="match status" value="1"/>
</dbReference>
<name>A0A6L6UBM5_9FLAO</name>
<evidence type="ECO:0000256" key="4">
    <source>
        <dbReference type="ARBA" id="ARBA00022692"/>
    </source>
</evidence>
<keyword evidence="14" id="KW-1185">Reference proteome</keyword>
<feature type="chain" id="PRO_5026856591" evidence="10">
    <location>
        <begin position="23"/>
        <end position="1089"/>
    </location>
</feature>
<evidence type="ECO:0000256" key="10">
    <source>
        <dbReference type="SAM" id="SignalP"/>
    </source>
</evidence>
<evidence type="ECO:0000256" key="7">
    <source>
        <dbReference type="ARBA" id="ARBA00023237"/>
    </source>
</evidence>
<dbReference type="NCBIfam" id="TIGR04057">
    <property type="entry name" value="SusC_RagA_signa"/>
    <property type="match status" value="1"/>
</dbReference>